<dbReference type="AlphaFoldDB" id="A0AAE3NX70"/>
<proteinExistence type="predicted"/>
<dbReference type="Proteomes" id="UP001220964">
    <property type="component" value="Unassembled WGS sequence"/>
</dbReference>
<accession>A0AAE3NX70</accession>
<keyword evidence="2" id="KW-1185">Reference proteome</keyword>
<evidence type="ECO:0000313" key="1">
    <source>
        <dbReference type="EMBL" id="MDF0603889.1"/>
    </source>
</evidence>
<reference evidence="1" key="1">
    <citation type="submission" date="2023-03" db="EMBL/GenBank/DDBJ databases">
        <title>Multiphase analysis and comparison of six strains from genera Psychromarinibacter, Lutimaribacter, and Maritimibacter, including a novel species: Psychromarinibacter sediminicola sp. nov.</title>
        <authorList>
            <person name="Wang Y.-H."/>
            <person name="Ye M.-Q."/>
            <person name="Du Z.-J."/>
        </authorList>
    </citation>
    <scope>NUCLEOTIDE SEQUENCE</scope>
    <source>
        <strain evidence="1">C21-152</strain>
    </source>
</reference>
<evidence type="ECO:0000313" key="2">
    <source>
        <dbReference type="Proteomes" id="UP001220964"/>
    </source>
</evidence>
<dbReference type="RefSeq" id="WP_275569998.1">
    <property type="nucleotide sequence ID" value="NZ_JARGYC010000163.1"/>
</dbReference>
<protein>
    <submittedName>
        <fullName evidence="1">Uncharacterized protein</fullName>
    </submittedName>
</protein>
<gene>
    <name evidence="1" type="ORF">P1J78_24555</name>
</gene>
<comment type="caution">
    <text evidence="1">The sequence shown here is derived from an EMBL/GenBank/DDBJ whole genome shotgun (WGS) entry which is preliminary data.</text>
</comment>
<organism evidence="1 2">
    <name type="scientific">Psychromarinibacter sediminicola</name>
    <dbReference type="NCBI Taxonomy" id="3033385"/>
    <lineage>
        <taxon>Bacteria</taxon>
        <taxon>Pseudomonadati</taxon>
        <taxon>Pseudomonadota</taxon>
        <taxon>Alphaproteobacteria</taxon>
        <taxon>Rhodobacterales</taxon>
        <taxon>Paracoccaceae</taxon>
        <taxon>Psychromarinibacter</taxon>
    </lineage>
</organism>
<name>A0AAE3NX70_9RHOB</name>
<sequence length="167" mass="18840">MQPLTDVLTSEKPTALRRIEDALGSLEERGEAAEAALTSLIWRRRVNGSFGILATFAYTDCTKRISVIPQHLDHIGATESAAAVRWLRRGVPFDDDRIVNGIIDWLEENKTLTSRAQKYDRELDDIAPCIWRFMQSSADAFSSIEIPEKRLGFLSRLLDLGTNRSFS</sequence>
<dbReference type="EMBL" id="JARGYC010000163">
    <property type="protein sequence ID" value="MDF0603889.1"/>
    <property type="molecule type" value="Genomic_DNA"/>
</dbReference>